<reference evidence="1" key="1">
    <citation type="submission" date="2022-06" db="EMBL/GenBank/DDBJ databases">
        <title>Whole genome shotgun sequencing (WGS) of Rathayibacter sp. ZW T2_19, isolated from stored onions (Allium cepa).</title>
        <authorList>
            <person name="Stoll D.A."/>
            <person name="Huch M."/>
        </authorList>
    </citation>
    <scope>NUCLEOTIDE SEQUENCE</scope>
    <source>
        <strain evidence="1">ZW T2_19</strain>
    </source>
</reference>
<dbReference type="AlphaFoldDB" id="A0A9X2ITQ3"/>
<gene>
    <name evidence="1" type="ORF">NB037_12520</name>
</gene>
<accession>A0A9X2ITQ3</accession>
<evidence type="ECO:0000313" key="2">
    <source>
        <dbReference type="Proteomes" id="UP001155240"/>
    </source>
</evidence>
<comment type="caution">
    <text evidence="1">The sequence shown here is derived from an EMBL/GenBank/DDBJ whole genome shotgun (WGS) entry which is preliminary data.</text>
</comment>
<protein>
    <submittedName>
        <fullName evidence="1">Uncharacterized protein</fullName>
    </submittedName>
</protein>
<sequence>MVFAVAPYRTPRAGTITWSVPDLLDGETWVPLGEEIEGWDPSIDLIIRGSVEIDPQAIETETGLTLAEMALVVSWSCSSSRFRAAAPRQALAQSGVTSFTVTLPGDRLDGKVEVTTAVVALPRADVGAGTARRRGSVLADRRFTVALEGTVGMFPVEIVDFVKTRLPNKASWHLETSQDLDQTFLAGFRLQINERDTELTKAIGSRKPNERERMLLDALEEGVLGLLLESASMLQHELAEETRWEEETVGYVLYSLLTRADDLGTVPTAPAELAMWRAEIMSKVRGLGVGRQIE</sequence>
<name>A0A9X2ITQ3_9MICO</name>
<dbReference type="RefSeq" id="WP_251946232.1">
    <property type="nucleotide sequence ID" value="NZ_JAMRYM010000055.1"/>
</dbReference>
<dbReference type="EMBL" id="JAMRYM010000055">
    <property type="protein sequence ID" value="MCM6763242.1"/>
    <property type="molecule type" value="Genomic_DNA"/>
</dbReference>
<dbReference type="Proteomes" id="UP001155240">
    <property type="component" value="Unassembled WGS sequence"/>
</dbReference>
<keyword evidence="2" id="KW-1185">Reference proteome</keyword>
<evidence type="ECO:0000313" key="1">
    <source>
        <dbReference type="EMBL" id="MCM6763242.1"/>
    </source>
</evidence>
<proteinExistence type="predicted"/>
<organism evidence="1 2">
    <name type="scientific">Rathayibacter rubneri</name>
    <dbReference type="NCBI Taxonomy" id="2950106"/>
    <lineage>
        <taxon>Bacteria</taxon>
        <taxon>Bacillati</taxon>
        <taxon>Actinomycetota</taxon>
        <taxon>Actinomycetes</taxon>
        <taxon>Micrococcales</taxon>
        <taxon>Microbacteriaceae</taxon>
        <taxon>Rathayibacter</taxon>
    </lineage>
</organism>